<keyword evidence="2 6" id="KW-0812">Transmembrane</keyword>
<evidence type="ECO:0000256" key="1">
    <source>
        <dbReference type="ARBA" id="ARBA00004477"/>
    </source>
</evidence>
<dbReference type="STRING" id="91626.A0A0C9M468"/>
<feature type="transmembrane region" description="Helical" evidence="6">
    <location>
        <begin position="146"/>
        <end position="166"/>
    </location>
</feature>
<dbReference type="Pfam" id="PF02453">
    <property type="entry name" value="Reticulon"/>
    <property type="match status" value="1"/>
</dbReference>
<evidence type="ECO:0000313" key="10">
    <source>
        <dbReference type="Proteomes" id="UP000053815"/>
    </source>
</evidence>
<dbReference type="Proteomes" id="UP000053815">
    <property type="component" value="Unassembled WGS sequence"/>
</dbReference>
<dbReference type="PROSITE" id="PS50845">
    <property type="entry name" value="RETICULON"/>
    <property type="match status" value="1"/>
</dbReference>
<dbReference type="InterPro" id="IPR003388">
    <property type="entry name" value="Reticulon"/>
</dbReference>
<feature type="region of interest" description="Disordered" evidence="7">
    <location>
        <begin position="1"/>
        <end position="64"/>
    </location>
</feature>
<keyword evidence="3 6" id="KW-0256">Endoplasmic reticulum</keyword>
<protein>
    <recommendedName>
        <fullName evidence="6">Reticulon-like protein</fullName>
    </recommendedName>
</protein>
<dbReference type="GO" id="GO:0005789">
    <property type="term" value="C:endoplasmic reticulum membrane"/>
    <property type="evidence" value="ECO:0007669"/>
    <property type="project" value="UniProtKB-SubCell"/>
</dbReference>
<keyword evidence="5 6" id="KW-0472">Membrane</keyword>
<evidence type="ECO:0000256" key="4">
    <source>
        <dbReference type="ARBA" id="ARBA00022989"/>
    </source>
</evidence>
<proteinExistence type="predicted"/>
<keyword evidence="4 6" id="KW-1133">Transmembrane helix</keyword>
<evidence type="ECO:0000313" key="9">
    <source>
        <dbReference type="EMBL" id="GAN03971.1"/>
    </source>
</evidence>
<feature type="domain" description="Reticulon" evidence="8">
    <location>
        <begin position="115"/>
        <end position="341"/>
    </location>
</feature>
<evidence type="ECO:0000259" key="8">
    <source>
        <dbReference type="PROSITE" id="PS50845"/>
    </source>
</evidence>
<gene>
    <name evidence="9" type="ORF">MAM1_0052c03427</name>
</gene>
<reference evidence="9" key="1">
    <citation type="submission" date="2014-09" db="EMBL/GenBank/DDBJ databases">
        <title>Draft genome sequence of an oleaginous Mucoromycotina fungus Mucor ambiguus NBRC6742.</title>
        <authorList>
            <person name="Takeda I."/>
            <person name="Yamane N."/>
            <person name="Morita T."/>
            <person name="Tamano K."/>
            <person name="Machida M."/>
            <person name="Baker S."/>
            <person name="Koike H."/>
        </authorList>
    </citation>
    <scope>NUCLEOTIDE SEQUENCE</scope>
    <source>
        <strain evidence="9">NBRC 6742</strain>
    </source>
</reference>
<evidence type="ECO:0000256" key="6">
    <source>
        <dbReference type="RuleBase" id="RU363132"/>
    </source>
</evidence>
<sequence>MADFAQPPSIDTTQQHLQQQPKLDESPVPSATAPPANGATLPAASKDTAFDTPPPSVKPVINTNTTNKVSSGKSFSYKSPDIKFEDGIVYEAVVFSAWVLMLLPLDAPAYLKTKVESLIYWEYPKKSAIFLVSSLSILTLTQYYSLLQIIAGVFTLVTGLNLVFVLTHKQGQRFIGGKSSDNISNPHSERLNNKGSYIPRDRVLRTAQLTIDVVEVITQQITKLVLIEDTWRSAISLVASYLVWTLAKYVSTKYLFGFFLVSAFSMPRLYLQNQDIVDAHVARQSKNARILAEQYGGVAATKARELTAQAKTFIKSKSASIPKPGAANPAATIQEPTKKTE</sequence>
<feature type="compositionally biased region" description="Polar residues" evidence="7">
    <location>
        <begin position="9"/>
        <end position="21"/>
    </location>
</feature>
<keyword evidence="10" id="KW-1185">Reference proteome</keyword>
<dbReference type="AlphaFoldDB" id="A0A0C9M468"/>
<comment type="subcellular location">
    <subcellularLocation>
        <location evidence="1 6">Endoplasmic reticulum membrane</location>
        <topology evidence="1 6">Multi-pass membrane protein</topology>
    </subcellularLocation>
</comment>
<comment type="caution">
    <text evidence="6">Lacks conserved residue(s) required for the propagation of feature annotation.</text>
</comment>
<feature type="region of interest" description="Disordered" evidence="7">
    <location>
        <begin position="319"/>
        <end position="341"/>
    </location>
</feature>
<dbReference type="OrthoDB" id="567788at2759"/>
<organism evidence="9">
    <name type="scientific">Mucor ambiguus</name>
    <dbReference type="NCBI Taxonomy" id="91626"/>
    <lineage>
        <taxon>Eukaryota</taxon>
        <taxon>Fungi</taxon>
        <taxon>Fungi incertae sedis</taxon>
        <taxon>Mucoromycota</taxon>
        <taxon>Mucoromycotina</taxon>
        <taxon>Mucoromycetes</taxon>
        <taxon>Mucorales</taxon>
        <taxon>Mucorineae</taxon>
        <taxon>Mucoraceae</taxon>
        <taxon>Mucor</taxon>
    </lineage>
</organism>
<evidence type="ECO:0000256" key="7">
    <source>
        <dbReference type="SAM" id="MobiDB-lite"/>
    </source>
</evidence>
<evidence type="ECO:0000256" key="3">
    <source>
        <dbReference type="ARBA" id="ARBA00022824"/>
    </source>
</evidence>
<name>A0A0C9M468_9FUNG</name>
<dbReference type="EMBL" id="DF836341">
    <property type="protein sequence ID" value="GAN03971.1"/>
    <property type="molecule type" value="Genomic_DNA"/>
</dbReference>
<accession>A0A0C9M468</accession>
<evidence type="ECO:0000256" key="2">
    <source>
        <dbReference type="ARBA" id="ARBA00022692"/>
    </source>
</evidence>
<evidence type="ECO:0000256" key="5">
    <source>
        <dbReference type="ARBA" id="ARBA00023136"/>
    </source>
</evidence>